<feature type="domain" description="Remorin C-terminal" evidence="3">
    <location>
        <begin position="1"/>
        <end position="46"/>
    </location>
</feature>
<accession>A0AAP0B9U2</accession>
<gene>
    <name evidence="4" type="ORF">KSP39_PZI015360</name>
</gene>
<dbReference type="InterPro" id="IPR005516">
    <property type="entry name" value="Remorin_C"/>
</dbReference>
<dbReference type="Pfam" id="PF03763">
    <property type="entry name" value="Remorin_C"/>
    <property type="match status" value="1"/>
</dbReference>
<proteinExistence type="inferred from homology"/>
<sequence length="52" mass="6005">MQNTLAIARQKAEEKRAEAEANREEKLSKVLEIGKVMKIFGRNPSKRSFFKP</sequence>
<comment type="caution">
    <text evidence="4">The sequence shown here is derived from an EMBL/GenBank/DDBJ whole genome shotgun (WGS) entry which is preliminary data.</text>
</comment>
<dbReference type="EMBL" id="JBBWWQ010000013">
    <property type="protein sequence ID" value="KAK8933251.1"/>
    <property type="molecule type" value="Genomic_DNA"/>
</dbReference>
<protein>
    <recommendedName>
        <fullName evidence="3">Remorin C-terminal domain-containing protein</fullName>
    </recommendedName>
</protein>
<name>A0AAP0B9U2_9ASPA</name>
<keyword evidence="5" id="KW-1185">Reference proteome</keyword>
<comment type="similarity">
    <text evidence="1">Belongs to the remorin family.</text>
</comment>
<feature type="compositionally biased region" description="Basic and acidic residues" evidence="2">
    <location>
        <begin position="10"/>
        <end position="21"/>
    </location>
</feature>
<evidence type="ECO:0000313" key="5">
    <source>
        <dbReference type="Proteomes" id="UP001418222"/>
    </source>
</evidence>
<feature type="region of interest" description="Disordered" evidence="2">
    <location>
        <begin position="1"/>
        <end position="21"/>
    </location>
</feature>
<evidence type="ECO:0000313" key="4">
    <source>
        <dbReference type="EMBL" id="KAK8933251.1"/>
    </source>
</evidence>
<organism evidence="4 5">
    <name type="scientific">Platanthera zijinensis</name>
    <dbReference type="NCBI Taxonomy" id="2320716"/>
    <lineage>
        <taxon>Eukaryota</taxon>
        <taxon>Viridiplantae</taxon>
        <taxon>Streptophyta</taxon>
        <taxon>Embryophyta</taxon>
        <taxon>Tracheophyta</taxon>
        <taxon>Spermatophyta</taxon>
        <taxon>Magnoliopsida</taxon>
        <taxon>Liliopsida</taxon>
        <taxon>Asparagales</taxon>
        <taxon>Orchidaceae</taxon>
        <taxon>Orchidoideae</taxon>
        <taxon>Orchideae</taxon>
        <taxon>Orchidinae</taxon>
        <taxon>Platanthera</taxon>
    </lineage>
</organism>
<reference evidence="4 5" key="1">
    <citation type="journal article" date="2022" name="Nat. Plants">
        <title>Genomes of leafy and leafless Platanthera orchids illuminate the evolution of mycoheterotrophy.</title>
        <authorList>
            <person name="Li M.H."/>
            <person name="Liu K.W."/>
            <person name="Li Z."/>
            <person name="Lu H.C."/>
            <person name="Ye Q.L."/>
            <person name="Zhang D."/>
            <person name="Wang J.Y."/>
            <person name="Li Y.F."/>
            <person name="Zhong Z.M."/>
            <person name="Liu X."/>
            <person name="Yu X."/>
            <person name="Liu D.K."/>
            <person name="Tu X.D."/>
            <person name="Liu B."/>
            <person name="Hao Y."/>
            <person name="Liao X.Y."/>
            <person name="Jiang Y.T."/>
            <person name="Sun W.H."/>
            <person name="Chen J."/>
            <person name="Chen Y.Q."/>
            <person name="Ai Y."/>
            <person name="Zhai J.W."/>
            <person name="Wu S.S."/>
            <person name="Zhou Z."/>
            <person name="Hsiao Y.Y."/>
            <person name="Wu W.L."/>
            <person name="Chen Y.Y."/>
            <person name="Lin Y.F."/>
            <person name="Hsu J.L."/>
            <person name="Li C.Y."/>
            <person name="Wang Z.W."/>
            <person name="Zhao X."/>
            <person name="Zhong W.Y."/>
            <person name="Ma X.K."/>
            <person name="Ma L."/>
            <person name="Huang J."/>
            <person name="Chen G.Z."/>
            <person name="Huang M.Z."/>
            <person name="Huang L."/>
            <person name="Peng D.H."/>
            <person name="Luo Y.B."/>
            <person name="Zou S.Q."/>
            <person name="Chen S.P."/>
            <person name="Lan S."/>
            <person name="Tsai W.C."/>
            <person name="Van de Peer Y."/>
            <person name="Liu Z.J."/>
        </authorList>
    </citation>
    <scope>NUCLEOTIDE SEQUENCE [LARGE SCALE GENOMIC DNA]</scope>
    <source>
        <strain evidence="4">Lor287</strain>
    </source>
</reference>
<evidence type="ECO:0000256" key="1">
    <source>
        <dbReference type="ARBA" id="ARBA00005711"/>
    </source>
</evidence>
<dbReference type="Proteomes" id="UP001418222">
    <property type="component" value="Unassembled WGS sequence"/>
</dbReference>
<dbReference type="AlphaFoldDB" id="A0AAP0B9U2"/>
<evidence type="ECO:0000259" key="3">
    <source>
        <dbReference type="Pfam" id="PF03763"/>
    </source>
</evidence>
<evidence type="ECO:0000256" key="2">
    <source>
        <dbReference type="SAM" id="MobiDB-lite"/>
    </source>
</evidence>